<proteinExistence type="predicted"/>
<name>A0AC35GP86_9BILA</name>
<dbReference type="WBParaSite" id="PS1159_v2.g7414.t1">
    <property type="protein sequence ID" value="PS1159_v2.g7414.t1"/>
    <property type="gene ID" value="PS1159_v2.g7414"/>
</dbReference>
<reference evidence="2" key="1">
    <citation type="submission" date="2022-11" db="UniProtKB">
        <authorList>
            <consortium name="WormBaseParasite"/>
        </authorList>
    </citation>
    <scope>IDENTIFICATION</scope>
</reference>
<evidence type="ECO:0000313" key="1">
    <source>
        <dbReference type="Proteomes" id="UP000887580"/>
    </source>
</evidence>
<accession>A0AC35GP86</accession>
<organism evidence="1 2">
    <name type="scientific">Panagrolaimus sp. PS1159</name>
    <dbReference type="NCBI Taxonomy" id="55785"/>
    <lineage>
        <taxon>Eukaryota</taxon>
        <taxon>Metazoa</taxon>
        <taxon>Ecdysozoa</taxon>
        <taxon>Nematoda</taxon>
        <taxon>Chromadorea</taxon>
        <taxon>Rhabditida</taxon>
        <taxon>Tylenchina</taxon>
        <taxon>Panagrolaimomorpha</taxon>
        <taxon>Panagrolaimoidea</taxon>
        <taxon>Panagrolaimidae</taxon>
        <taxon>Panagrolaimus</taxon>
    </lineage>
</organism>
<protein>
    <submittedName>
        <fullName evidence="2">Uncharacterized protein</fullName>
    </submittedName>
</protein>
<sequence length="213" mass="24887">MQSFDNETKHDIYEVPQKIEGKKDPIRHIVEYTRAMDAAKLERVFAEPSIAYFDGHNEGVGVLSNHYDYHIFYLAQEMFKLKFGDYQVSLLMHLLVKYLQQSDKIVKLEYLIDLVIVGEGISVWKLYRGSPVRTFDVGCMTIHYIRCSTFEASVIAVVQLTNQKNLGELQPQIASLEYDGRQKKQYQFIFKLEHHQVPIAIFHTAKERKIIRN</sequence>
<evidence type="ECO:0000313" key="2">
    <source>
        <dbReference type="WBParaSite" id="PS1159_v2.g7414.t1"/>
    </source>
</evidence>
<dbReference type="Proteomes" id="UP000887580">
    <property type="component" value="Unplaced"/>
</dbReference>